<dbReference type="SUPFAM" id="SSF57903">
    <property type="entry name" value="FYVE/PHD zinc finger"/>
    <property type="match status" value="1"/>
</dbReference>
<protein>
    <submittedName>
        <fullName evidence="1">Uncharacterized protein</fullName>
    </submittedName>
</protein>
<dbReference type="Gene3D" id="1.25.40.10">
    <property type="entry name" value="Tetratricopeptide repeat domain"/>
    <property type="match status" value="2"/>
</dbReference>
<dbReference type="PANTHER" id="PTHR10098">
    <property type="entry name" value="RAPSYN-RELATED"/>
    <property type="match status" value="1"/>
</dbReference>
<gene>
    <name evidence="1" type="ORF">LCGC14_1635550</name>
</gene>
<sequence length="596" mass="69654">MNDQKVKEKSKELILTKQFIDECKFDEAEQLIKNFEEKRGQTLHDIVLCHFLKCELLYWRGLYKDVIKLAEQTYKESLGLGKNLLSVDLLLIMAYALKEFYQLDKFHDIIKQGEELLKALTQELPAEYKQREVYIHFHKGWFYYQIKEADQALKHFELSISLREELGAKPEIALSLDGIAWVFLFLKGNFDRALKYSERGMTVAEESGNKWCIGYCLTRMAYVHWLKGDLDRSIMLYEQSLTIFNDINHKSMQAWILNNLSENYKMRGELERALECIEQAISLNRELGRLRELAVDHDVLIRILIDKGDLVRAQQALHDLEYVNSQSKDKQVNLLYLLDKALVLKTSLRARDRGKAEEILKQLLEDENLHYELTRSALLSLCELLLTELRITNDPGVLDELNQFIGQLLEMAEKSHSYWFLCETYLIQAKLSLLTFNIKKSQRFLTQAHQIAERFDLTQLTAKIVNEKEDLIKKLDLWEKLKEDDAPMSDRMELARLDEKIVKMIQKHPILTVQVTEEKIVVSKETKICLVCRGEVFGFSYICKCGANYCENCARALSNLENVCWACETQIDYSKPVKPFKEEEEKGKVEEKAKKK</sequence>
<evidence type="ECO:0000313" key="1">
    <source>
        <dbReference type="EMBL" id="KKM21423.1"/>
    </source>
</evidence>
<dbReference type="InterPro" id="IPR011990">
    <property type="entry name" value="TPR-like_helical_dom_sf"/>
</dbReference>
<dbReference type="SMART" id="SM00028">
    <property type="entry name" value="TPR"/>
    <property type="match status" value="3"/>
</dbReference>
<dbReference type="EMBL" id="LAZR01013553">
    <property type="protein sequence ID" value="KKM21423.1"/>
    <property type="molecule type" value="Genomic_DNA"/>
</dbReference>
<dbReference type="AlphaFoldDB" id="A0A0F9KGX0"/>
<dbReference type="SUPFAM" id="SSF48452">
    <property type="entry name" value="TPR-like"/>
    <property type="match status" value="1"/>
</dbReference>
<dbReference type="Pfam" id="PF13424">
    <property type="entry name" value="TPR_12"/>
    <property type="match status" value="2"/>
</dbReference>
<proteinExistence type="predicted"/>
<accession>A0A0F9KGX0</accession>
<dbReference type="PANTHER" id="PTHR10098:SF108">
    <property type="entry name" value="TETRATRICOPEPTIDE REPEAT PROTEIN 28"/>
    <property type="match status" value="1"/>
</dbReference>
<organism evidence="1">
    <name type="scientific">marine sediment metagenome</name>
    <dbReference type="NCBI Taxonomy" id="412755"/>
    <lineage>
        <taxon>unclassified sequences</taxon>
        <taxon>metagenomes</taxon>
        <taxon>ecological metagenomes</taxon>
    </lineage>
</organism>
<comment type="caution">
    <text evidence="1">The sequence shown here is derived from an EMBL/GenBank/DDBJ whole genome shotgun (WGS) entry which is preliminary data.</text>
</comment>
<name>A0A0F9KGX0_9ZZZZ</name>
<dbReference type="PROSITE" id="PS50005">
    <property type="entry name" value="TPR"/>
    <property type="match status" value="1"/>
</dbReference>
<dbReference type="InterPro" id="IPR011011">
    <property type="entry name" value="Znf_FYVE_PHD"/>
</dbReference>
<reference evidence="1" key="1">
    <citation type="journal article" date="2015" name="Nature">
        <title>Complex archaea that bridge the gap between prokaryotes and eukaryotes.</title>
        <authorList>
            <person name="Spang A."/>
            <person name="Saw J.H."/>
            <person name="Jorgensen S.L."/>
            <person name="Zaremba-Niedzwiedzka K."/>
            <person name="Martijn J."/>
            <person name="Lind A.E."/>
            <person name="van Eijk R."/>
            <person name="Schleper C."/>
            <person name="Guy L."/>
            <person name="Ettema T.J."/>
        </authorList>
    </citation>
    <scope>NUCLEOTIDE SEQUENCE</scope>
</reference>
<dbReference type="InterPro" id="IPR019734">
    <property type="entry name" value="TPR_rpt"/>
</dbReference>